<dbReference type="Gene3D" id="2.60.40.1760">
    <property type="entry name" value="glycosyl hydrolase (family 31)"/>
    <property type="match status" value="1"/>
</dbReference>
<dbReference type="SUPFAM" id="SSF74650">
    <property type="entry name" value="Galactose mutarotase-like"/>
    <property type="match status" value="1"/>
</dbReference>
<dbReference type="SUPFAM" id="SSF51445">
    <property type="entry name" value="(Trans)glycosidases"/>
    <property type="match status" value="1"/>
</dbReference>
<evidence type="ECO:0000259" key="8">
    <source>
        <dbReference type="Pfam" id="PF13802"/>
    </source>
</evidence>
<dbReference type="InterPro" id="IPR048395">
    <property type="entry name" value="Glyco_hydro_31_C"/>
</dbReference>
<keyword evidence="2 6" id="KW-0378">Hydrolase</keyword>
<dbReference type="PANTHER" id="PTHR43053">
    <property type="entry name" value="GLYCOSIDASE FAMILY 31"/>
    <property type="match status" value="1"/>
</dbReference>
<evidence type="ECO:0000256" key="3">
    <source>
        <dbReference type="ARBA" id="ARBA00023295"/>
    </source>
</evidence>
<dbReference type="EC" id="3.2.1.177" evidence="5"/>
<dbReference type="SUPFAM" id="SSF117125">
    <property type="entry name" value="Putative glucosidase YicI, C-terminal domain"/>
    <property type="match status" value="1"/>
</dbReference>
<evidence type="ECO:0000313" key="10">
    <source>
        <dbReference type="EMBL" id="TFL06851.1"/>
    </source>
</evidence>
<dbReference type="Pfam" id="PF01055">
    <property type="entry name" value="Glyco_hydro_31_2nd"/>
    <property type="match status" value="1"/>
</dbReference>
<feature type="domain" description="Glycoside hydrolase family 31 TIM barrel" evidence="7">
    <location>
        <begin position="288"/>
        <end position="605"/>
    </location>
</feature>
<dbReference type="InterPro" id="IPR000322">
    <property type="entry name" value="Glyco_hydro_31_TIM"/>
</dbReference>
<reference evidence="10 11" key="1">
    <citation type="journal article" date="2019" name="Nat. Ecol. Evol.">
        <title>Megaphylogeny resolves global patterns of mushroom evolution.</title>
        <authorList>
            <person name="Varga T."/>
            <person name="Krizsan K."/>
            <person name="Foldi C."/>
            <person name="Dima B."/>
            <person name="Sanchez-Garcia M."/>
            <person name="Sanchez-Ramirez S."/>
            <person name="Szollosi G.J."/>
            <person name="Szarkandi J.G."/>
            <person name="Papp V."/>
            <person name="Albert L."/>
            <person name="Andreopoulos W."/>
            <person name="Angelini C."/>
            <person name="Antonin V."/>
            <person name="Barry K.W."/>
            <person name="Bougher N.L."/>
            <person name="Buchanan P."/>
            <person name="Buyck B."/>
            <person name="Bense V."/>
            <person name="Catcheside P."/>
            <person name="Chovatia M."/>
            <person name="Cooper J."/>
            <person name="Damon W."/>
            <person name="Desjardin D."/>
            <person name="Finy P."/>
            <person name="Geml J."/>
            <person name="Haridas S."/>
            <person name="Hughes K."/>
            <person name="Justo A."/>
            <person name="Karasinski D."/>
            <person name="Kautmanova I."/>
            <person name="Kiss B."/>
            <person name="Kocsube S."/>
            <person name="Kotiranta H."/>
            <person name="LaButti K.M."/>
            <person name="Lechner B.E."/>
            <person name="Liimatainen K."/>
            <person name="Lipzen A."/>
            <person name="Lukacs Z."/>
            <person name="Mihaltcheva S."/>
            <person name="Morgado L.N."/>
            <person name="Niskanen T."/>
            <person name="Noordeloos M.E."/>
            <person name="Ohm R.A."/>
            <person name="Ortiz-Santana B."/>
            <person name="Ovrebo C."/>
            <person name="Racz N."/>
            <person name="Riley R."/>
            <person name="Savchenko A."/>
            <person name="Shiryaev A."/>
            <person name="Soop K."/>
            <person name="Spirin V."/>
            <person name="Szebenyi C."/>
            <person name="Tomsovsky M."/>
            <person name="Tulloss R.E."/>
            <person name="Uehling J."/>
            <person name="Grigoriev I.V."/>
            <person name="Vagvolgyi C."/>
            <person name="Papp T."/>
            <person name="Martin F.M."/>
            <person name="Miettinen O."/>
            <person name="Hibbett D.S."/>
            <person name="Nagy L.G."/>
        </authorList>
    </citation>
    <scope>NUCLEOTIDE SEQUENCE [LARGE SCALE GENOMIC DNA]</scope>
    <source>
        <strain evidence="10 11">CBS 309.79</strain>
    </source>
</reference>
<dbReference type="EMBL" id="ML178814">
    <property type="protein sequence ID" value="TFL06851.1"/>
    <property type="molecule type" value="Genomic_DNA"/>
</dbReference>
<dbReference type="STRING" id="1884261.A0A5C3R1W7"/>
<proteinExistence type="inferred from homology"/>
<feature type="domain" description="Glycosyl hydrolase family 31 C-terminal" evidence="9">
    <location>
        <begin position="613"/>
        <end position="700"/>
    </location>
</feature>
<dbReference type="NCBIfam" id="NF007940">
    <property type="entry name" value="PRK10658.1"/>
    <property type="match status" value="1"/>
</dbReference>
<dbReference type="CDD" id="cd06593">
    <property type="entry name" value="GH31_xylosidase_YicI"/>
    <property type="match status" value="1"/>
</dbReference>
<dbReference type="GO" id="GO:0061634">
    <property type="term" value="F:alpha-D-xyloside xylohydrolase"/>
    <property type="evidence" value="ECO:0007669"/>
    <property type="project" value="UniProtKB-EC"/>
</dbReference>
<dbReference type="InterPro" id="IPR050985">
    <property type="entry name" value="Alpha-glycosidase_related"/>
</dbReference>
<dbReference type="CDD" id="cd14752">
    <property type="entry name" value="GH31_N"/>
    <property type="match status" value="1"/>
</dbReference>
<dbReference type="InterPro" id="IPR013780">
    <property type="entry name" value="Glyco_hydro_b"/>
</dbReference>
<name>A0A5C3R1W7_9AGAR</name>
<dbReference type="Gene3D" id="3.20.20.80">
    <property type="entry name" value="Glycosidases"/>
    <property type="match status" value="1"/>
</dbReference>
<dbReference type="Proteomes" id="UP000305067">
    <property type="component" value="Unassembled WGS sequence"/>
</dbReference>
<dbReference type="AlphaFoldDB" id="A0A5C3R1W7"/>
<dbReference type="OrthoDB" id="1334205at2759"/>
<dbReference type="PANTHER" id="PTHR43053:SF4">
    <property type="entry name" value="MYOGENESIS-REGULATING GLYCOSIDASE"/>
    <property type="match status" value="1"/>
</dbReference>
<keyword evidence="11" id="KW-1185">Reference proteome</keyword>
<evidence type="ECO:0000256" key="1">
    <source>
        <dbReference type="ARBA" id="ARBA00007806"/>
    </source>
</evidence>
<gene>
    <name evidence="10" type="ORF">BDV98DRAFT_556798</name>
</gene>
<dbReference type="InterPro" id="IPR017853">
    <property type="entry name" value="GH"/>
</dbReference>
<dbReference type="Pfam" id="PF13802">
    <property type="entry name" value="Gal_mutarotas_2"/>
    <property type="match status" value="1"/>
</dbReference>
<comment type="similarity">
    <text evidence="1 6">Belongs to the glycosyl hydrolase 31 family.</text>
</comment>
<evidence type="ECO:0000256" key="2">
    <source>
        <dbReference type="ARBA" id="ARBA00022801"/>
    </source>
</evidence>
<dbReference type="InterPro" id="IPR011013">
    <property type="entry name" value="Gal_mutarotase_sf_dom"/>
</dbReference>
<dbReference type="SUPFAM" id="SSF51011">
    <property type="entry name" value="Glycosyl hydrolase domain"/>
    <property type="match status" value="1"/>
</dbReference>
<evidence type="ECO:0000259" key="9">
    <source>
        <dbReference type="Pfam" id="PF21365"/>
    </source>
</evidence>
<dbReference type="GO" id="GO:0030246">
    <property type="term" value="F:carbohydrate binding"/>
    <property type="evidence" value="ECO:0007669"/>
    <property type="project" value="InterPro"/>
</dbReference>
<dbReference type="FunFam" id="3.20.20.80:FF:000053">
    <property type="entry name" value="Alpha-xylosidase YicI"/>
    <property type="match status" value="1"/>
</dbReference>
<dbReference type="InterPro" id="IPR025887">
    <property type="entry name" value="Glyco_hydro_31_N_dom"/>
</dbReference>
<comment type="catalytic activity">
    <reaction evidence="4">
        <text>Hydrolysis of terminal, non-reducing alpha-D-xylose residues with release of alpha-D-xylose.</text>
        <dbReference type="EC" id="3.2.1.177"/>
    </reaction>
</comment>
<dbReference type="GO" id="GO:0005975">
    <property type="term" value="P:carbohydrate metabolic process"/>
    <property type="evidence" value="ECO:0007669"/>
    <property type="project" value="InterPro"/>
</dbReference>
<dbReference type="Gene3D" id="2.60.40.1180">
    <property type="entry name" value="Golgi alpha-mannosidase II"/>
    <property type="match status" value="2"/>
</dbReference>
<evidence type="ECO:0000313" key="11">
    <source>
        <dbReference type="Proteomes" id="UP000305067"/>
    </source>
</evidence>
<feature type="domain" description="Glycoside hydrolase family 31 N-terminal" evidence="8">
    <location>
        <begin position="55"/>
        <end position="245"/>
    </location>
</feature>
<evidence type="ECO:0000256" key="5">
    <source>
        <dbReference type="ARBA" id="ARBA00066962"/>
    </source>
</evidence>
<organism evidence="10 11">
    <name type="scientific">Pterulicium gracile</name>
    <dbReference type="NCBI Taxonomy" id="1884261"/>
    <lineage>
        <taxon>Eukaryota</taxon>
        <taxon>Fungi</taxon>
        <taxon>Dikarya</taxon>
        <taxon>Basidiomycota</taxon>
        <taxon>Agaricomycotina</taxon>
        <taxon>Agaricomycetes</taxon>
        <taxon>Agaricomycetidae</taxon>
        <taxon>Agaricales</taxon>
        <taxon>Pleurotineae</taxon>
        <taxon>Pterulaceae</taxon>
        <taxon>Pterulicium</taxon>
    </lineage>
</organism>
<keyword evidence="3 6" id="KW-0326">Glycosidase</keyword>
<evidence type="ECO:0000256" key="4">
    <source>
        <dbReference type="ARBA" id="ARBA00052064"/>
    </source>
</evidence>
<sequence>MRFNDGFWILKNGVRPHYGLQVVQSKQENDGYDLQVSTRPVRHRGDTLQGPVFSVRVHSPTQGVIGVRIEHFKSESPYPNIPLFPDAEPIKDANLGQNGDTLTLSSGGLTAEITSNPYTIVFKSKDRALTWAGEKHQALFDIPSRWTMNSASNSSCLALDPASNPVPAKKADTIRYLHSELNLAPGELVYGFGEQFGAFVKNGQSIKVWNQDGGTSSDQAYKCVPFYITNRGYGVFINHPGEVEVEVGSEKVSRVGVSVADSNLEYFLIYGDTPLQILERYTRVTGRPALLPTWTFGLWLSTSFLTDYSSTTVSSFLQGMKDRKCNVRTMHFDCFWMKQYEWCSFTFDPENFPNPEEYLRQIKSNFNVNVCVWINPYISQLSPIFDEGVKGGYFIKRTNGKTWQWDFWQPGMAIVDITNSAACDWYLGKLSALIDIGVDCFKTDFGERIPHENVVYHDSSDPMRMHNSYSVLYNELVYKLLEKRLGKGQACLFARSSAAGGQRFPVHWGGDCESTFEAMNEAIRGALSLTSSGFAYAAHDIGGFEGHPPAEVYQRWVAFGIFSSHSRLHGSSSYRVPWNYGEDAANNMAKWLDAKHRLMPYLYNLAIQANAQGHPMQRAMFLEFPEDRTAHFLDRQYMLGPSLLVAPVFEPLGQESEYYLPSGRWTSFFDPSRLVTGPKWIKEQVPLDEIPVWVRQGSVLPLGPSNVGKPDYDFAADLELQMYEIDDGADLIAPIPTGQGDAVAGTVRVVRQGKAISLEVSNASLKGSIKTTIIAEEADLQASFA</sequence>
<evidence type="ECO:0000256" key="6">
    <source>
        <dbReference type="RuleBase" id="RU361185"/>
    </source>
</evidence>
<accession>A0A5C3R1W7</accession>
<dbReference type="Pfam" id="PF21365">
    <property type="entry name" value="Glyco_hydro_31_3rd"/>
    <property type="match status" value="1"/>
</dbReference>
<evidence type="ECO:0000259" key="7">
    <source>
        <dbReference type="Pfam" id="PF01055"/>
    </source>
</evidence>
<protein>
    <recommendedName>
        <fullName evidence="5">alpha-D-xyloside xylohydrolase</fullName>
        <ecNumber evidence="5">3.2.1.177</ecNumber>
    </recommendedName>
</protein>